<comment type="caution">
    <text evidence="7">The sequence shown here is derived from an EMBL/GenBank/DDBJ whole genome shotgun (WGS) entry which is preliminary data.</text>
</comment>
<keyword evidence="1" id="KW-0285">Flavoprotein</keyword>
<evidence type="ECO:0000313" key="7">
    <source>
        <dbReference type="EMBL" id="GAA3619979.1"/>
    </source>
</evidence>
<evidence type="ECO:0000259" key="6">
    <source>
        <dbReference type="Pfam" id="PF00296"/>
    </source>
</evidence>
<dbReference type="PANTHER" id="PTHR42847">
    <property type="entry name" value="ALKANESULFONATE MONOOXYGENASE"/>
    <property type="match status" value="1"/>
</dbReference>
<evidence type="ECO:0000256" key="5">
    <source>
        <dbReference type="SAM" id="MobiDB-lite"/>
    </source>
</evidence>
<keyword evidence="2" id="KW-0288">FMN</keyword>
<name>A0ABP7A092_9ACTN</name>
<sequence>MVVTDDKTGAPNLVVCAELNPREAALMDQGHRSAHHRSKSAMSSPCSGRIRGSRSAAPPPPPTPPEAPRPASTACGAIPGRHRPADRVGLGRGARGRARIQAAFRPIIAPTEELAWEKAHRTVEAISVRRAKGRQAPRGHQPEGPENTGAQRLIAIASRGESFDRALWTPTSAATGGEGNSNALVGTPETVAKALLLYYDLGWTSSPPGGTTWSATRSTSAGT</sequence>
<dbReference type="Proteomes" id="UP001500630">
    <property type="component" value="Unassembled WGS sequence"/>
</dbReference>
<feature type="domain" description="Luciferase-like" evidence="6">
    <location>
        <begin position="95"/>
        <end position="204"/>
    </location>
</feature>
<dbReference type="SUPFAM" id="SSF51679">
    <property type="entry name" value="Bacterial luciferase-like"/>
    <property type="match status" value="1"/>
</dbReference>
<evidence type="ECO:0000256" key="1">
    <source>
        <dbReference type="ARBA" id="ARBA00022630"/>
    </source>
</evidence>
<gene>
    <name evidence="7" type="ORF">GCM10022419_127000</name>
</gene>
<dbReference type="EMBL" id="BAABDQ010000061">
    <property type="protein sequence ID" value="GAA3619979.1"/>
    <property type="molecule type" value="Genomic_DNA"/>
</dbReference>
<feature type="compositionally biased region" description="Pro residues" evidence="5">
    <location>
        <begin position="57"/>
        <end position="68"/>
    </location>
</feature>
<evidence type="ECO:0000256" key="3">
    <source>
        <dbReference type="ARBA" id="ARBA00023002"/>
    </source>
</evidence>
<keyword evidence="4" id="KW-0503">Monooxygenase</keyword>
<proteinExistence type="predicted"/>
<accession>A0ABP7A092</accession>
<dbReference type="PANTHER" id="PTHR42847:SF4">
    <property type="entry name" value="ALKANESULFONATE MONOOXYGENASE-RELATED"/>
    <property type="match status" value="1"/>
</dbReference>
<keyword evidence="3" id="KW-0560">Oxidoreductase</keyword>
<keyword evidence="8" id="KW-1185">Reference proteome</keyword>
<dbReference type="InterPro" id="IPR050172">
    <property type="entry name" value="SsuD_RutA_monooxygenase"/>
</dbReference>
<feature type="region of interest" description="Disordered" evidence="5">
    <location>
        <begin position="204"/>
        <end position="223"/>
    </location>
</feature>
<dbReference type="Gene3D" id="3.20.20.30">
    <property type="entry name" value="Luciferase-like domain"/>
    <property type="match status" value="1"/>
</dbReference>
<reference evidence="8" key="1">
    <citation type="journal article" date="2019" name="Int. J. Syst. Evol. Microbiol.">
        <title>The Global Catalogue of Microorganisms (GCM) 10K type strain sequencing project: providing services to taxonomists for standard genome sequencing and annotation.</title>
        <authorList>
            <consortium name="The Broad Institute Genomics Platform"/>
            <consortium name="The Broad Institute Genome Sequencing Center for Infectious Disease"/>
            <person name="Wu L."/>
            <person name="Ma J."/>
        </authorList>
    </citation>
    <scope>NUCLEOTIDE SEQUENCE [LARGE SCALE GENOMIC DNA]</scope>
    <source>
        <strain evidence="8">JCM 17326</strain>
    </source>
</reference>
<dbReference type="Pfam" id="PF00296">
    <property type="entry name" value="Bac_luciferase"/>
    <property type="match status" value="1"/>
</dbReference>
<protein>
    <recommendedName>
        <fullName evidence="6">Luciferase-like domain-containing protein</fullName>
    </recommendedName>
</protein>
<evidence type="ECO:0000256" key="2">
    <source>
        <dbReference type="ARBA" id="ARBA00022643"/>
    </source>
</evidence>
<dbReference type="InterPro" id="IPR036661">
    <property type="entry name" value="Luciferase-like_sf"/>
</dbReference>
<evidence type="ECO:0000313" key="8">
    <source>
        <dbReference type="Proteomes" id="UP001500630"/>
    </source>
</evidence>
<feature type="region of interest" description="Disordered" evidence="5">
    <location>
        <begin position="26"/>
        <end position="93"/>
    </location>
</feature>
<dbReference type="InterPro" id="IPR011251">
    <property type="entry name" value="Luciferase-like_dom"/>
</dbReference>
<organism evidence="7 8">
    <name type="scientific">Nonomuraea rosea</name>
    <dbReference type="NCBI Taxonomy" id="638574"/>
    <lineage>
        <taxon>Bacteria</taxon>
        <taxon>Bacillati</taxon>
        <taxon>Actinomycetota</taxon>
        <taxon>Actinomycetes</taxon>
        <taxon>Streptosporangiales</taxon>
        <taxon>Streptosporangiaceae</taxon>
        <taxon>Nonomuraea</taxon>
    </lineage>
</organism>
<evidence type="ECO:0000256" key="4">
    <source>
        <dbReference type="ARBA" id="ARBA00023033"/>
    </source>
</evidence>